<dbReference type="AlphaFoldDB" id="A0AAU9R4Z4"/>
<evidence type="ECO:0000313" key="1">
    <source>
        <dbReference type="EMBL" id="CAH1706518.1"/>
    </source>
</evidence>
<dbReference type="EMBL" id="OV915080">
    <property type="protein sequence ID" value="CAH1706518.1"/>
    <property type="molecule type" value="Genomic_DNA"/>
</dbReference>
<gene>
    <name evidence="1" type="ORF">LDD865_1361</name>
</gene>
<dbReference type="Proteomes" id="UP001295440">
    <property type="component" value="Chromosome"/>
</dbReference>
<name>A0AAU9R4Z4_9LACO</name>
<evidence type="ECO:0008006" key="3">
    <source>
        <dbReference type="Google" id="ProtNLM"/>
    </source>
</evidence>
<evidence type="ECO:0000313" key="2">
    <source>
        <dbReference type="Proteomes" id="UP001295440"/>
    </source>
</evidence>
<sequence length="61" mass="6646">MSSDAIGGRGKMQQTADWLAESFAVSQLYRISGEEFVAVLPGASEAELRAKMEEVKDRQGL</sequence>
<proteinExistence type="predicted"/>
<organism evidence="1 2">
    <name type="scientific">Lactobacillus delbrueckii subsp. delbrueckii</name>
    <dbReference type="NCBI Taxonomy" id="83684"/>
    <lineage>
        <taxon>Bacteria</taxon>
        <taxon>Bacillati</taxon>
        <taxon>Bacillota</taxon>
        <taxon>Bacilli</taxon>
        <taxon>Lactobacillales</taxon>
        <taxon>Lactobacillaceae</taxon>
        <taxon>Lactobacillus</taxon>
    </lineage>
</organism>
<reference evidence="1" key="1">
    <citation type="submission" date="2022-02" db="EMBL/GenBank/DDBJ databases">
        <authorList>
            <person name="Deutsch MARIE S."/>
        </authorList>
    </citation>
    <scope>NUCLEOTIDE SEQUENCE</scope>
    <source>
        <strain evidence="1">CIRM-BIA865</strain>
    </source>
</reference>
<accession>A0AAU9R4Z4</accession>
<protein>
    <recommendedName>
        <fullName evidence="3">GGDEF domain-containing protein</fullName>
    </recommendedName>
</protein>